<dbReference type="Proteomes" id="UP000018721">
    <property type="component" value="Unassembled WGS sequence"/>
</dbReference>
<sequence>METGAHETLVREPQKTKMIPRLKDYGREMATQGLKPARIRNGVARRFGLTEKEM</sequence>
<gene>
    <name evidence="1" type="ORF">F443_19736</name>
</gene>
<proteinExistence type="predicted"/>
<organism evidence="1 2">
    <name type="scientific">Phytophthora nicotianae P1569</name>
    <dbReference type="NCBI Taxonomy" id="1317065"/>
    <lineage>
        <taxon>Eukaryota</taxon>
        <taxon>Sar</taxon>
        <taxon>Stramenopiles</taxon>
        <taxon>Oomycota</taxon>
        <taxon>Peronosporomycetes</taxon>
        <taxon>Peronosporales</taxon>
        <taxon>Peronosporaceae</taxon>
        <taxon>Phytophthora</taxon>
    </lineage>
</organism>
<name>V9E3F5_PHYNI</name>
<comment type="caution">
    <text evidence="1">The sequence shown here is derived from an EMBL/GenBank/DDBJ whole genome shotgun (WGS) entry which is preliminary data.</text>
</comment>
<protein>
    <submittedName>
        <fullName evidence="1">Uncharacterized protein</fullName>
    </submittedName>
</protein>
<feature type="non-terminal residue" evidence="1">
    <location>
        <position position="54"/>
    </location>
</feature>
<evidence type="ECO:0000313" key="2">
    <source>
        <dbReference type="Proteomes" id="UP000018721"/>
    </source>
</evidence>
<dbReference type="EMBL" id="ANIZ01003421">
    <property type="protein sequence ID" value="ETI33599.1"/>
    <property type="molecule type" value="Genomic_DNA"/>
</dbReference>
<keyword evidence="2" id="KW-1185">Reference proteome</keyword>
<reference evidence="1 2" key="1">
    <citation type="submission" date="2013-11" db="EMBL/GenBank/DDBJ databases">
        <title>The Genome Sequence of Phytophthora parasitica P1569.</title>
        <authorList>
            <consortium name="The Broad Institute Genomics Platform"/>
            <person name="Russ C."/>
            <person name="Tyler B."/>
            <person name="Panabieres F."/>
            <person name="Shan W."/>
            <person name="Tripathy S."/>
            <person name="Grunwald N."/>
            <person name="Machado M."/>
            <person name="Johnson C.S."/>
            <person name="Arredondo F."/>
            <person name="Hong C."/>
            <person name="Coffey M."/>
            <person name="Young S.K."/>
            <person name="Zeng Q."/>
            <person name="Gargeya S."/>
            <person name="Fitzgerald M."/>
            <person name="Abouelleil A."/>
            <person name="Alvarado L."/>
            <person name="Chapman S.B."/>
            <person name="Gainer-Dewar J."/>
            <person name="Goldberg J."/>
            <person name="Griggs A."/>
            <person name="Gujja S."/>
            <person name="Hansen M."/>
            <person name="Howarth C."/>
            <person name="Imamovic A."/>
            <person name="Ireland A."/>
            <person name="Larimer J."/>
            <person name="McCowan C."/>
            <person name="Murphy C."/>
            <person name="Pearson M."/>
            <person name="Poon T.W."/>
            <person name="Priest M."/>
            <person name="Roberts A."/>
            <person name="Saif S."/>
            <person name="Shea T."/>
            <person name="Sykes S."/>
            <person name="Wortman J."/>
            <person name="Nusbaum C."/>
            <person name="Birren B."/>
        </authorList>
    </citation>
    <scope>NUCLEOTIDE SEQUENCE [LARGE SCALE GENOMIC DNA]</scope>
    <source>
        <strain evidence="1 2">P1569</strain>
    </source>
</reference>
<dbReference type="HOGENOM" id="CLU_3056884_0_0_1"/>
<accession>V9E3F5</accession>
<dbReference type="AlphaFoldDB" id="V9E3F5"/>
<evidence type="ECO:0000313" key="1">
    <source>
        <dbReference type="EMBL" id="ETI33599.1"/>
    </source>
</evidence>